<evidence type="ECO:0000256" key="1">
    <source>
        <dbReference type="SAM" id="Phobius"/>
    </source>
</evidence>
<dbReference type="Proteomes" id="UP000061432">
    <property type="component" value="Chromosome"/>
</dbReference>
<protein>
    <recommendedName>
        <fullName evidence="2">YcxB-like C-terminal domain-containing protein</fullName>
    </recommendedName>
</protein>
<dbReference type="InterPro" id="IPR025588">
    <property type="entry name" value="YcxB-like_C"/>
</dbReference>
<reference evidence="3 4" key="1">
    <citation type="journal article" date="2015" name="Genome Announc.">
        <title>Complete Genome Sequence of Methylobacterium aquaticum Strain 22A, Isolated from Racomitrium japonicum Moss.</title>
        <authorList>
            <person name="Tani A."/>
            <person name="Ogura Y."/>
            <person name="Hayashi T."/>
            <person name="Kimbara K."/>
        </authorList>
    </citation>
    <scope>NUCLEOTIDE SEQUENCE [LARGE SCALE GENOMIC DNA]</scope>
    <source>
        <strain evidence="3 4">MA-22A</strain>
    </source>
</reference>
<dbReference type="EMBL" id="AP014704">
    <property type="protein sequence ID" value="BAQ46095.1"/>
    <property type="molecule type" value="Genomic_DNA"/>
</dbReference>
<name>A0A0C6FT44_9HYPH</name>
<keyword evidence="1" id="KW-0472">Membrane</keyword>
<feature type="domain" description="YcxB-like C-terminal" evidence="2">
    <location>
        <begin position="137"/>
        <end position="195"/>
    </location>
</feature>
<sequence length="414" mass="46436">MKTESNEVPGGAEDVIEITTVITSHDWTEASMRNSRSHLASRRRKALFDNLALLPIGLLFIALVFWKTGGRQAAPEDIVLLDAPAGMHETILLWFVVCTLFVAGSYAVHDRSVRWRLRRWAARRHGTEPISVHCRLTARGMTATDRYGTLFRSWASVVDLEETERHFFLTDADSGGAIVPKRDMSDAEQARIRAFVRERLLRLGDDPEPLTAVLPQEATREADVHLHYERTVEDQIAGDLLLWAMTSGRRRRALSALGSALVVALGMSSFDAARFCLARLAADRNEPFDEPFTAIMLDGAAGYLWISLWAAGFGSIVWLTWPWFLRRQAEARARSRPDVPVDLALGEADVTVALPGTWIRYTWSSVQAVLERRDHVGLLLPLSAVLVIPKRALDEDRLVELRQLLARCTARPKI</sequence>
<keyword evidence="1" id="KW-0812">Transmembrane</keyword>
<dbReference type="KEGG" id="maqu:Maq22A_c14580"/>
<keyword evidence="1" id="KW-1133">Transmembrane helix</keyword>
<feature type="transmembrane region" description="Helical" evidence="1">
    <location>
        <begin position="254"/>
        <end position="282"/>
    </location>
</feature>
<proteinExistence type="predicted"/>
<gene>
    <name evidence="3" type="ORF">Maq22A_c14580</name>
</gene>
<reference evidence="4" key="2">
    <citation type="submission" date="2015-01" db="EMBL/GenBank/DDBJ databases">
        <title>Complete genome sequence of Methylobacterium aquaticum strain 22A.</title>
        <authorList>
            <person name="Tani A."/>
            <person name="Ogura Y."/>
            <person name="Hayashi T."/>
        </authorList>
    </citation>
    <scope>NUCLEOTIDE SEQUENCE [LARGE SCALE GENOMIC DNA]</scope>
    <source>
        <strain evidence="4">MA-22A</strain>
    </source>
</reference>
<dbReference type="AlphaFoldDB" id="A0A0C6FT44"/>
<accession>A0A0C6FT44</accession>
<feature type="transmembrane region" description="Helical" evidence="1">
    <location>
        <begin position="46"/>
        <end position="66"/>
    </location>
</feature>
<dbReference type="PATRIC" id="fig|270351.10.peg.2812"/>
<dbReference type="Pfam" id="PF14317">
    <property type="entry name" value="YcxB"/>
    <property type="match status" value="1"/>
</dbReference>
<dbReference type="RefSeq" id="WP_060847296.1">
    <property type="nucleotide sequence ID" value="NZ_AP014704.1"/>
</dbReference>
<organism evidence="3 4">
    <name type="scientific">Methylobacterium aquaticum</name>
    <dbReference type="NCBI Taxonomy" id="270351"/>
    <lineage>
        <taxon>Bacteria</taxon>
        <taxon>Pseudomonadati</taxon>
        <taxon>Pseudomonadota</taxon>
        <taxon>Alphaproteobacteria</taxon>
        <taxon>Hyphomicrobiales</taxon>
        <taxon>Methylobacteriaceae</taxon>
        <taxon>Methylobacterium</taxon>
    </lineage>
</organism>
<evidence type="ECO:0000259" key="2">
    <source>
        <dbReference type="Pfam" id="PF14317"/>
    </source>
</evidence>
<evidence type="ECO:0000313" key="4">
    <source>
        <dbReference type="Proteomes" id="UP000061432"/>
    </source>
</evidence>
<feature type="transmembrane region" description="Helical" evidence="1">
    <location>
        <begin position="91"/>
        <end position="109"/>
    </location>
</feature>
<evidence type="ECO:0000313" key="3">
    <source>
        <dbReference type="EMBL" id="BAQ46095.1"/>
    </source>
</evidence>
<dbReference type="OrthoDB" id="9885887at2"/>
<feature type="transmembrane region" description="Helical" evidence="1">
    <location>
        <begin position="302"/>
        <end position="325"/>
    </location>
</feature>